<reference evidence="1" key="1">
    <citation type="journal article" date="2015" name="Nature">
        <title>Complex archaea that bridge the gap between prokaryotes and eukaryotes.</title>
        <authorList>
            <person name="Spang A."/>
            <person name="Saw J.H."/>
            <person name="Jorgensen S.L."/>
            <person name="Zaremba-Niedzwiedzka K."/>
            <person name="Martijn J."/>
            <person name="Lind A.E."/>
            <person name="van Eijk R."/>
            <person name="Schleper C."/>
            <person name="Guy L."/>
            <person name="Ettema T.J."/>
        </authorList>
    </citation>
    <scope>NUCLEOTIDE SEQUENCE</scope>
</reference>
<gene>
    <name evidence="1" type="ORF">LCGC14_2466750</name>
</gene>
<comment type="caution">
    <text evidence="1">The sequence shown here is derived from an EMBL/GenBank/DDBJ whole genome shotgun (WGS) entry which is preliminary data.</text>
</comment>
<evidence type="ECO:0000313" key="1">
    <source>
        <dbReference type="EMBL" id="KKL19313.1"/>
    </source>
</evidence>
<name>A0A0F9E5L1_9ZZZZ</name>
<accession>A0A0F9E5L1</accession>
<sequence length="56" mass="6491">MTKQETLVFNYEHCGECPHSSGRAGERCDKGKRIRIIKDLWGDIPAWCPLETKEEK</sequence>
<protein>
    <submittedName>
        <fullName evidence="1">Uncharacterized protein</fullName>
    </submittedName>
</protein>
<proteinExistence type="predicted"/>
<dbReference type="EMBL" id="LAZR01038532">
    <property type="protein sequence ID" value="KKL19313.1"/>
    <property type="molecule type" value="Genomic_DNA"/>
</dbReference>
<dbReference type="AlphaFoldDB" id="A0A0F9E5L1"/>
<organism evidence="1">
    <name type="scientific">marine sediment metagenome</name>
    <dbReference type="NCBI Taxonomy" id="412755"/>
    <lineage>
        <taxon>unclassified sequences</taxon>
        <taxon>metagenomes</taxon>
        <taxon>ecological metagenomes</taxon>
    </lineage>
</organism>